<dbReference type="OrthoDB" id="9789081at2"/>
<dbReference type="Gene3D" id="3.40.630.30">
    <property type="match status" value="1"/>
</dbReference>
<evidence type="ECO:0000313" key="3">
    <source>
        <dbReference type="Proteomes" id="UP000199093"/>
    </source>
</evidence>
<evidence type="ECO:0000313" key="2">
    <source>
        <dbReference type="EMBL" id="SDI51841.1"/>
    </source>
</evidence>
<dbReference type="InterPro" id="IPR016181">
    <property type="entry name" value="Acyl_CoA_acyltransferase"/>
</dbReference>
<reference evidence="2 3" key="1">
    <citation type="submission" date="2016-10" db="EMBL/GenBank/DDBJ databases">
        <authorList>
            <person name="de Groot N.N."/>
        </authorList>
    </citation>
    <scope>NUCLEOTIDE SEQUENCE [LARGE SCALE GENOMIC DNA]</scope>
    <source>
        <strain evidence="2 3">DSM 26424</strain>
    </source>
</reference>
<organism evidence="2 3">
    <name type="scientific">Salipiger marinus</name>
    <dbReference type="NCBI Taxonomy" id="555512"/>
    <lineage>
        <taxon>Bacteria</taxon>
        <taxon>Pseudomonadati</taxon>
        <taxon>Pseudomonadota</taxon>
        <taxon>Alphaproteobacteria</taxon>
        <taxon>Rhodobacterales</taxon>
        <taxon>Roseobacteraceae</taxon>
        <taxon>Salipiger</taxon>
    </lineage>
</organism>
<dbReference type="PANTHER" id="PTHR43451">
    <property type="entry name" value="ACETYLTRANSFERASE (GNAT) FAMILY PROTEIN"/>
    <property type="match status" value="1"/>
</dbReference>
<dbReference type="GO" id="GO:0016747">
    <property type="term" value="F:acyltransferase activity, transferring groups other than amino-acyl groups"/>
    <property type="evidence" value="ECO:0007669"/>
    <property type="project" value="InterPro"/>
</dbReference>
<feature type="domain" description="N-acetyltransferase" evidence="1">
    <location>
        <begin position="3"/>
        <end position="156"/>
    </location>
</feature>
<keyword evidence="2" id="KW-0808">Transferase</keyword>
<keyword evidence="3" id="KW-1185">Reference proteome</keyword>
<sequence length="167" mass="18621">MTLTLRPLRAEDYRDAARIFFCAVHDGTRHAYTLQERRAWAGDSIDLPRWQTRLASLTGFVAVENAEPVGFMAMIPDGHLDLAFVLPSCAGRGIGRALLDAVEARARALGLGRLTTHASLAARPFFARQGWRVMSEETVLRAGVSLRRFAMDRQLGDARDQPCDIRR</sequence>
<accession>A0A1G8L896</accession>
<dbReference type="Pfam" id="PF13673">
    <property type="entry name" value="Acetyltransf_10"/>
    <property type="match status" value="1"/>
</dbReference>
<dbReference type="InterPro" id="IPR000182">
    <property type="entry name" value="GNAT_dom"/>
</dbReference>
<dbReference type="InterPro" id="IPR052564">
    <property type="entry name" value="N-acetyltrans/Recomb-assoc"/>
</dbReference>
<proteinExistence type="predicted"/>
<dbReference type="PROSITE" id="PS51186">
    <property type="entry name" value="GNAT"/>
    <property type="match status" value="1"/>
</dbReference>
<dbReference type="RefSeq" id="WP_089845730.1">
    <property type="nucleotide sequence ID" value="NZ_FNEJ01000006.1"/>
</dbReference>
<dbReference type="CDD" id="cd04301">
    <property type="entry name" value="NAT_SF"/>
    <property type="match status" value="1"/>
</dbReference>
<dbReference type="Proteomes" id="UP000199093">
    <property type="component" value="Unassembled WGS sequence"/>
</dbReference>
<protein>
    <submittedName>
        <fullName evidence="2">Acetyltransferase, GNAT family</fullName>
    </submittedName>
</protein>
<dbReference type="SUPFAM" id="SSF55729">
    <property type="entry name" value="Acyl-CoA N-acyltransferases (Nat)"/>
    <property type="match status" value="1"/>
</dbReference>
<dbReference type="STRING" id="555512.SAMN04487993_100619"/>
<dbReference type="AlphaFoldDB" id="A0A1G8L896"/>
<name>A0A1G8L896_9RHOB</name>
<dbReference type="EMBL" id="FNEJ01000006">
    <property type="protein sequence ID" value="SDI51841.1"/>
    <property type="molecule type" value="Genomic_DNA"/>
</dbReference>
<evidence type="ECO:0000259" key="1">
    <source>
        <dbReference type="PROSITE" id="PS51186"/>
    </source>
</evidence>
<gene>
    <name evidence="2" type="ORF">SAMN04487993_100619</name>
</gene>
<dbReference type="PANTHER" id="PTHR43451:SF1">
    <property type="entry name" value="ACETYLTRANSFERASE"/>
    <property type="match status" value="1"/>
</dbReference>